<comment type="caution">
    <text evidence="2">The sequence shown here is derived from an EMBL/GenBank/DDBJ whole genome shotgun (WGS) entry which is preliminary data.</text>
</comment>
<organism evidence="2">
    <name type="scientific">bioreactor metagenome</name>
    <dbReference type="NCBI Taxonomy" id="1076179"/>
    <lineage>
        <taxon>unclassified sequences</taxon>
        <taxon>metagenomes</taxon>
        <taxon>ecological metagenomes</taxon>
    </lineage>
</organism>
<evidence type="ECO:0000313" key="2">
    <source>
        <dbReference type="EMBL" id="MPM73202.1"/>
    </source>
</evidence>
<evidence type="ECO:0000256" key="1">
    <source>
        <dbReference type="SAM" id="Phobius"/>
    </source>
</evidence>
<dbReference type="PANTHER" id="PTHR35813:SF1">
    <property type="entry name" value="INNER MEMBRANE PROTEIN YBAN"/>
    <property type="match status" value="1"/>
</dbReference>
<feature type="transmembrane region" description="Helical" evidence="1">
    <location>
        <begin position="101"/>
        <end position="119"/>
    </location>
</feature>
<name>A0A645C6A0_9ZZZZ</name>
<gene>
    <name evidence="2" type="ORF">SDC9_120178</name>
</gene>
<accession>A0A645C6A0</accession>
<keyword evidence="1" id="KW-0472">Membrane</keyword>
<proteinExistence type="predicted"/>
<dbReference type="PIRSF" id="PIRSF016789">
    <property type="entry name" value="DUF454"/>
    <property type="match status" value="1"/>
</dbReference>
<dbReference type="PROSITE" id="PS51257">
    <property type="entry name" value="PROKAR_LIPOPROTEIN"/>
    <property type="match status" value="1"/>
</dbReference>
<evidence type="ECO:0008006" key="3">
    <source>
        <dbReference type="Google" id="ProtNLM"/>
    </source>
</evidence>
<dbReference type="EMBL" id="VSSQ01025211">
    <property type="protein sequence ID" value="MPM73202.1"/>
    <property type="molecule type" value="Genomic_DNA"/>
</dbReference>
<keyword evidence="1" id="KW-1133">Transmembrane helix</keyword>
<reference evidence="2" key="1">
    <citation type="submission" date="2019-08" db="EMBL/GenBank/DDBJ databases">
        <authorList>
            <person name="Kucharzyk K."/>
            <person name="Murdoch R.W."/>
            <person name="Higgins S."/>
            <person name="Loffler F."/>
        </authorList>
    </citation>
    <scope>NUCLEOTIDE SEQUENCE</scope>
</reference>
<feature type="transmembrane region" description="Helical" evidence="1">
    <location>
        <begin position="77"/>
        <end position="94"/>
    </location>
</feature>
<keyword evidence="1" id="KW-0812">Transmembrane</keyword>
<dbReference type="InterPro" id="IPR007401">
    <property type="entry name" value="DUF454"/>
</dbReference>
<protein>
    <recommendedName>
        <fullName evidence="3">Inner membrane protein YbaN</fullName>
    </recommendedName>
</protein>
<sequence length="126" mass="14497">MKVKRMIFLVTGCISLSLGCAGIVLPILPTVPFYLVTVCCFAQSSQKLHDWFIGTKMYQKHLASFMKKQGMSVRTKAWIISSVTLLMGIGFFVMERLSLCRWILIIIWTLHIIYFIFFVKTVHTDV</sequence>
<dbReference type="Pfam" id="PF04304">
    <property type="entry name" value="DUF454"/>
    <property type="match status" value="1"/>
</dbReference>
<dbReference type="GO" id="GO:0005886">
    <property type="term" value="C:plasma membrane"/>
    <property type="evidence" value="ECO:0007669"/>
    <property type="project" value="TreeGrafter"/>
</dbReference>
<dbReference type="AlphaFoldDB" id="A0A645C6A0"/>
<dbReference type="PANTHER" id="PTHR35813">
    <property type="entry name" value="INNER MEMBRANE PROTEIN YBAN"/>
    <property type="match status" value="1"/>
</dbReference>